<evidence type="ECO:0000256" key="1">
    <source>
        <dbReference type="SAM" id="MobiDB-lite"/>
    </source>
</evidence>
<dbReference type="EMBL" id="AP035768">
    <property type="protein sequence ID" value="BFO18347.1"/>
    <property type="molecule type" value="Genomic_DNA"/>
</dbReference>
<reference evidence="3" key="2">
    <citation type="submission" date="2024-07" db="EMBL/GenBank/DDBJ databases">
        <title>Streptomyces haneummycinica sp. nov., a new antibiotic-producing actinobacterium isolated from marine sediment.</title>
        <authorList>
            <person name="Uemura M."/>
            <person name="Hamada M."/>
            <person name="Hirano S."/>
            <person name="Kobayashi K."/>
            <person name="Ohshiro T."/>
            <person name="Kobayashi T."/>
            <person name="Terahara T."/>
        </authorList>
    </citation>
    <scope>NUCLEOTIDE SEQUENCE</scope>
    <source>
        <strain evidence="3">KM77-8</strain>
    </source>
</reference>
<feature type="region of interest" description="Disordered" evidence="1">
    <location>
        <begin position="134"/>
        <end position="157"/>
    </location>
</feature>
<sequence>MRDRLGVNLRLDSYLPLAAGMLIPFALLIPALSTADVNSSWSPLRWKPLVWFGEISLSFYVSHLLVQEELFTRLWSWGMKASLLPAPLPVLSWWVAVLSFVAQFALAVLVAWLLYRLVELPLVRKLRPKDVPRLPVTSTESSAPPAHLAGTARLAEK</sequence>
<accession>A0AAT9HLM9</accession>
<gene>
    <name evidence="3" type="ORF">SHKM778_47350</name>
</gene>
<keyword evidence="2" id="KW-0472">Membrane</keyword>
<keyword evidence="2" id="KW-1133">Transmembrane helix</keyword>
<protein>
    <recommendedName>
        <fullName evidence="4">Acyltransferase</fullName>
    </recommendedName>
</protein>
<evidence type="ECO:0000313" key="3">
    <source>
        <dbReference type="EMBL" id="BFO18347.1"/>
    </source>
</evidence>
<reference evidence="3" key="1">
    <citation type="submission" date="2024-06" db="EMBL/GenBank/DDBJ databases">
        <authorList>
            <consortium name="consrtm"/>
            <person name="Uemura M."/>
            <person name="Terahara T."/>
        </authorList>
    </citation>
    <scope>NUCLEOTIDE SEQUENCE</scope>
    <source>
        <strain evidence="3">KM77-8</strain>
    </source>
</reference>
<evidence type="ECO:0000256" key="2">
    <source>
        <dbReference type="SAM" id="Phobius"/>
    </source>
</evidence>
<keyword evidence="2" id="KW-0812">Transmembrane</keyword>
<evidence type="ECO:0008006" key="4">
    <source>
        <dbReference type="Google" id="ProtNLM"/>
    </source>
</evidence>
<organism evidence="3">
    <name type="scientific">Streptomyces haneummycinicus</name>
    <dbReference type="NCBI Taxonomy" id="3074435"/>
    <lineage>
        <taxon>Bacteria</taxon>
        <taxon>Bacillati</taxon>
        <taxon>Actinomycetota</taxon>
        <taxon>Actinomycetes</taxon>
        <taxon>Kitasatosporales</taxon>
        <taxon>Streptomycetaceae</taxon>
        <taxon>Streptomyces</taxon>
    </lineage>
</organism>
<proteinExistence type="predicted"/>
<feature type="transmembrane region" description="Helical" evidence="2">
    <location>
        <begin position="14"/>
        <end position="37"/>
    </location>
</feature>
<feature type="transmembrane region" description="Helical" evidence="2">
    <location>
        <begin position="91"/>
        <end position="115"/>
    </location>
</feature>
<name>A0AAT9HLM9_9ACTN</name>
<dbReference type="AlphaFoldDB" id="A0AAT9HLM9"/>